<evidence type="ECO:0000256" key="1">
    <source>
        <dbReference type="ARBA" id="ARBA00022741"/>
    </source>
</evidence>
<organism evidence="4">
    <name type="scientific">Culicoides sonorensis</name>
    <name type="common">Biting midge</name>
    <dbReference type="NCBI Taxonomy" id="179676"/>
    <lineage>
        <taxon>Eukaryota</taxon>
        <taxon>Metazoa</taxon>
        <taxon>Ecdysozoa</taxon>
        <taxon>Arthropoda</taxon>
        <taxon>Hexapoda</taxon>
        <taxon>Insecta</taxon>
        <taxon>Pterygota</taxon>
        <taxon>Neoptera</taxon>
        <taxon>Endopterygota</taxon>
        <taxon>Diptera</taxon>
        <taxon>Nematocera</taxon>
        <taxon>Chironomoidea</taxon>
        <taxon>Ceratopogonidae</taxon>
        <taxon>Ceratopogoninae</taxon>
        <taxon>Culicoides</taxon>
        <taxon>Monoculicoides</taxon>
    </lineage>
</organism>
<evidence type="ECO:0000259" key="3">
    <source>
        <dbReference type="PROSITE" id="PS50011"/>
    </source>
</evidence>
<dbReference type="Pfam" id="PF00069">
    <property type="entry name" value="Pkinase"/>
    <property type="match status" value="1"/>
</dbReference>
<dbReference type="GO" id="GO:0005524">
    <property type="term" value="F:ATP binding"/>
    <property type="evidence" value="ECO:0007669"/>
    <property type="project" value="UniProtKB-KW"/>
</dbReference>
<dbReference type="InterPro" id="IPR000719">
    <property type="entry name" value="Prot_kinase_dom"/>
</dbReference>
<dbReference type="Gene3D" id="1.10.510.10">
    <property type="entry name" value="Transferase(Phosphotransferase) domain 1"/>
    <property type="match status" value="1"/>
</dbReference>
<dbReference type="VEuPathDB" id="VectorBase:CSON013584"/>
<accession>A0A336M8I2</accession>
<name>A0A336M8I2_CULSO</name>
<feature type="domain" description="Protein kinase" evidence="3">
    <location>
        <begin position="229"/>
        <end position="497"/>
    </location>
</feature>
<sequence>MKRILNQNHVNFLSIEILNIISVRIYSSYITMSLFQSLEGCFCFNSSYYIKEEDQADRLLKENLKIRVDELTEDESENNKNKLYHVLENLTEFQRFLLEIIGKSNNLSTDQVSFHPKIVNIIFLLAKIGLLEVRNSVFDENTISRNKNNSVKRDLELEVIKEIMDDDKSFDDVPVEMVIDDVQMSVETKNKMEMLANELRDLKNLREFKFADLKKATNFFNEERYEGINKPGRFIAPGRIGKVFAAVNLIENLQFVVVKQVRQVEKYADHFIRELKIVSQLNHPNIIKLYGYSIDELPCIVYEFTRTGSLKRLLENTEYIKKSYHTTDRINALLEISSALSYLHNEKNMYHGELKPENILLHNSIIRLSGFGLTPKEIVTQGVTNRMAGTNFYIAPELEDSEYSFASEVYSFGVIMMQVLTGLKVFDTERNENERYLPRHIEKLMQTENYQEMFKEVPRINNDVENPAYTDLIKLSQHCSSYAVDARPDIKSVHEKLQNAFNTLKNAQ</sequence>
<proteinExistence type="predicted"/>
<reference evidence="4" key="1">
    <citation type="submission" date="2018-07" db="EMBL/GenBank/DDBJ databases">
        <authorList>
            <person name="Quirk P.G."/>
            <person name="Krulwich T.A."/>
        </authorList>
    </citation>
    <scope>NUCLEOTIDE SEQUENCE</scope>
</reference>
<dbReference type="PANTHER" id="PTHR27001">
    <property type="entry name" value="OS01G0253100 PROTEIN"/>
    <property type="match status" value="1"/>
</dbReference>
<dbReference type="GO" id="GO:0004672">
    <property type="term" value="F:protein kinase activity"/>
    <property type="evidence" value="ECO:0007669"/>
    <property type="project" value="InterPro"/>
</dbReference>
<dbReference type="AlphaFoldDB" id="A0A336M8I2"/>
<dbReference type="SUPFAM" id="SSF56112">
    <property type="entry name" value="Protein kinase-like (PK-like)"/>
    <property type="match status" value="1"/>
</dbReference>
<evidence type="ECO:0000256" key="2">
    <source>
        <dbReference type="ARBA" id="ARBA00022840"/>
    </source>
</evidence>
<dbReference type="PANTHER" id="PTHR27001:SF931">
    <property type="entry name" value="OS11G0664100 PROTEIN"/>
    <property type="match status" value="1"/>
</dbReference>
<dbReference type="InterPro" id="IPR011009">
    <property type="entry name" value="Kinase-like_dom_sf"/>
</dbReference>
<dbReference type="Gene3D" id="3.30.200.20">
    <property type="entry name" value="Phosphorylase Kinase, domain 1"/>
    <property type="match status" value="1"/>
</dbReference>
<dbReference type="EMBL" id="UFQT01000689">
    <property type="protein sequence ID" value="SSX26576.1"/>
    <property type="molecule type" value="Genomic_DNA"/>
</dbReference>
<dbReference type="PROSITE" id="PS50011">
    <property type="entry name" value="PROTEIN_KINASE_DOM"/>
    <property type="match status" value="1"/>
</dbReference>
<keyword evidence="1" id="KW-0547">Nucleotide-binding</keyword>
<evidence type="ECO:0000313" key="4">
    <source>
        <dbReference type="EMBL" id="SSX26576.1"/>
    </source>
</evidence>
<protein>
    <submittedName>
        <fullName evidence="4">CSON013584 protein</fullName>
    </submittedName>
</protein>
<keyword evidence="2" id="KW-0067">ATP-binding</keyword>
<dbReference type="GO" id="GO:0005886">
    <property type="term" value="C:plasma membrane"/>
    <property type="evidence" value="ECO:0007669"/>
    <property type="project" value="TreeGrafter"/>
</dbReference>
<gene>
    <name evidence="4" type="primary">CSON013584</name>
</gene>